<name>A0A0W0GCV7_MONRR</name>
<gene>
    <name evidence="1" type="ORF">WG66_1018</name>
</gene>
<reference evidence="1 2" key="1">
    <citation type="submission" date="2015-12" db="EMBL/GenBank/DDBJ databases">
        <title>Draft genome sequence of Moniliophthora roreri, the causal agent of frosty pod rot of cacao.</title>
        <authorList>
            <person name="Aime M.C."/>
            <person name="Diaz-Valderrama J.R."/>
            <person name="Kijpornyongpan T."/>
            <person name="Phillips-Mora W."/>
        </authorList>
    </citation>
    <scope>NUCLEOTIDE SEQUENCE [LARGE SCALE GENOMIC DNA]</scope>
    <source>
        <strain evidence="1 2">MCA 2952</strain>
    </source>
</reference>
<evidence type="ECO:0000313" key="1">
    <source>
        <dbReference type="EMBL" id="KTB46405.1"/>
    </source>
</evidence>
<sequence length="11" mass="1264">MLCSFKLLPVL</sequence>
<proteinExistence type="predicted"/>
<dbReference type="EMBL" id="LATX01000367">
    <property type="protein sequence ID" value="KTB46405.1"/>
    <property type="molecule type" value="Genomic_DNA"/>
</dbReference>
<accession>A0A0W0GCV7</accession>
<organism evidence="1 2">
    <name type="scientific">Moniliophthora roreri</name>
    <name type="common">Frosty pod rot fungus</name>
    <name type="synonym">Monilia roreri</name>
    <dbReference type="NCBI Taxonomy" id="221103"/>
    <lineage>
        <taxon>Eukaryota</taxon>
        <taxon>Fungi</taxon>
        <taxon>Dikarya</taxon>
        <taxon>Basidiomycota</taxon>
        <taxon>Agaricomycotina</taxon>
        <taxon>Agaricomycetes</taxon>
        <taxon>Agaricomycetidae</taxon>
        <taxon>Agaricales</taxon>
        <taxon>Marasmiineae</taxon>
        <taxon>Marasmiaceae</taxon>
        <taxon>Moniliophthora</taxon>
    </lineage>
</organism>
<dbReference type="Proteomes" id="UP000054988">
    <property type="component" value="Unassembled WGS sequence"/>
</dbReference>
<comment type="caution">
    <text evidence="1">The sequence shown here is derived from an EMBL/GenBank/DDBJ whole genome shotgun (WGS) entry which is preliminary data.</text>
</comment>
<evidence type="ECO:0000313" key="2">
    <source>
        <dbReference type="Proteomes" id="UP000054988"/>
    </source>
</evidence>
<protein>
    <submittedName>
        <fullName evidence="1">Uncharacterized protein</fullName>
    </submittedName>
</protein>